<dbReference type="AlphaFoldDB" id="A0A427YGH1"/>
<keyword evidence="1" id="KW-0732">Signal</keyword>
<feature type="chain" id="PRO_5018989630" evidence="1">
    <location>
        <begin position="18"/>
        <end position="73"/>
    </location>
</feature>
<dbReference type="InterPro" id="IPR009038">
    <property type="entry name" value="GOLD_dom"/>
</dbReference>
<dbReference type="EMBL" id="RSCD01000011">
    <property type="protein sequence ID" value="RSH90182.1"/>
    <property type="molecule type" value="Genomic_DNA"/>
</dbReference>
<dbReference type="Proteomes" id="UP000279259">
    <property type="component" value="Unassembled WGS sequence"/>
</dbReference>
<reference evidence="3 4" key="1">
    <citation type="submission" date="2018-11" db="EMBL/GenBank/DDBJ databases">
        <title>Genome sequence of Saitozyma podzolica DSM 27192.</title>
        <authorList>
            <person name="Aliyu H."/>
            <person name="Gorte O."/>
            <person name="Ochsenreither K."/>
        </authorList>
    </citation>
    <scope>NUCLEOTIDE SEQUENCE [LARGE SCALE GENOMIC DNA]</scope>
    <source>
        <strain evidence="3 4">DSM 27192</strain>
    </source>
</reference>
<sequence>MRSLLGAVLLLPLAAQALHFYFESNEKRCFMEELPSDTIVEGHYKALLWKEEAKEWAMDENMGIHVSVEVGGH</sequence>
<evidence type="ECO:0000313" key="4">
    <source>
        <dbReference type="Proteomes" id="UP000279259"/>
    </source>
</evidence>
<protein>
    <submittedName>
        <fullName evidence="3">Emp24p/erv25p-protein</fullName>
    </submittedName>
</protein>
<keyword evidence="4" id="KW-1185">Reference proteome</keyword>
<accession>A0A427YGH1</accession>
<evidence type="ECO:0000256" key="1">
    <source>
        <dbReference type="SAM" id="SignalP"/>
    </source>
</evidence>
<dbReference type="STRING" id="1890683.A0A427YGH1"/>
<proteinExistence type="predicted"/>
<dbReference type="OrthoDB" id="3427at2759"/>
<evidence type="ECO:0000259" key="2">
    <source>
        <dbReference type="Pfam" id="PF01105"/>
    </source>
</evidence>
<comment type="caution">
    <text evidence="3">The sequence shown here is derived from an EMBL/GenBank/DDBJ whole genome shotgun (WGS) entry which is preliminary data.</text>
</comment>
<gene>
    <name evidence="3" type="primary">ERP1</name>
    <name evidence="3" type="ORF">EHS25_001516</name>
</gene>
<evidence type="ECO:0000313" key="3">
    <source>
        <dbReference type="EMBL" id="RSH90182.1"/>
    </source>
</evidence>
<dbReference type="Pfam" id="PF01105">
    <property type="entry name" value="EMP24_GP25L"/>
    <property type="match status" value="1"/>
</dbReference>
<feature type="domain" description="GOLD" evidence="2">
    <location>
        <begin position="17"/>
        <end position="68"/>
    </location>
</feature>
<name>A0A427YGH1_9TREE</name>
<feature type="signal peptide" evidence="1">
    <location>
        <begin position="1"/>
        <end position="17"/>
    </location>
</feature>
<organism evidence="3 4">
    <name type="scientific">Saitozyma podzolica</name>
    <dbReference type="NCBI Taxonomy" id="1890683"/>
    <lineage>
        <taxon>Eukaryota</taxon>
        <taxon>Fungi</taxon>
        <taxon>Dikarya</taxon>
        <taxon>Basidiomycota</taxon>
        <taxon>Agaricomycotina</taxon>
        <taxon>Tremellomycetes</taxon>
        <taxon>Tremellales</taxon>
        <taxon>Trimorphomycetaceae</taxon>
        <taxon>Saitozyma</taxon>
    </lineage>
</organism>